<dbReference type="AlphaFoldDB" id="A0A699IMH0"/>
<protein>
    <submittedName>
        <fullName evidence="1">Uncharacterized protein</fullName>
    </submittedName>
</protein>
<organism evidence="1">
    <name type="scientific">Tanacetum cinerariifolium</name>
    <name type="common">Dalmatian daisy</name>
    <name type="synonym">Chrysanthemum cinerariifolium</name>
    <dbReference type="NCBI Taxonomy" id="118510"/>
    <lineage>
        <taxon>Eukaryota</taxon>
        <taxon>Viridiplantae</taxon>
        <taxon>Streptophyta</taxon>
        <taxon>Embryophyta</taxon>
        <taxon>Tracheophyta</taxon>
        <taxon>Spermatophyta</taxon>
        <taxon>Magnoliopsida</taxon>
        <taxon>eudicotyledons</taxon>
        <taxon>Gunneridae</taxon>
        <taxon>Pentapetalae</taxon>
        <taxon>asterids</taxon>
        <taxon>campanulids</taxon>
        <taxon>Asterales</taxon>
        <taxon>Asteraceae</taxon>
        <taxon>Asteroideae</taxon>
        <taxon>Anthemideae</taxon>
        <taxon>Anthemidinae</taxon>
        <taxon>Tanacetum</taxon>
    </lineage>
</organism>
<accession>A0A699IMH0</accession>
<name>A0A699IMH0_TANCI</name>
<evidence type="ECO:0000313" key="1">
    <source>
        <dbReference type="EMBL" id="GEZ68025.1"/>
    </source>
</evidence>
<dbReference type="EMBL" id="BKCJ010309247">
    <property type="protein sequence ID" value="GEZ68025.1"/>
    <property type="molecule type" value="Genomic_DNA"/>
</dbReference>
<comment type="caution">
    <text evidence="1">The sequence shown here is derived from an EMBL/GenBank/DDBJ whole genome shotgun (WGS) entry which is preliminary data.</text>
</comment>
<reference evidence="1" key="1">
    <citation type="journal article" date="2019" name="Sci. Rep.">
        <title>Draft genome of Tanacetum cinerariifolium, the natural source of mosquito coil.</title>
        <authorList>
            <person name="Yamashiro T."/>
            <person name="Shiraishi A."/>
            <person name="Satake H."/>
            <person name="Nakayama K."/>
        </authorList>
    </citation>
    <scope>NUCLEOTIDE SEQUENCE</scope>
</reference>
<sequence>MLGKKLGSFKNLAKMIKVKRAPDSDPLHHDHLLKMYAENGYNEAFPISTPNGYFAIYVEKAYDDEEWNSRLIIPCNVVAFVKVVKIVEYCNGMFDLWAFL</sequence>
<gene>
    <name evidence="1" type="ORF">Tci_539998</name>
</gene>
<proteinExistence type="predicted"/>